<evidence type="ECO:0000313" key="3">
    <source>
        <dbReference type="EMBL" id="KAK1931453.1"/>
    </source>
</evidence>
<keyword evidence="4" id="KW-1185">Reference proteome</keyword>
<comment type="caution">
    <text evidence="3">The sequence shown here is derived from an EMBL/GenBank/DDBJ whole genome shotgun (WGS) entry which is preliminary data.</text>
</comment>
<dbReference type="Pfam" id="PF01419">
    <property type="entry name" value="Jacalin"/>
    <property type="match status" value="1"/>
</dbReference>
<dbReference type="AlphaFoldDB" id="A0AAD9G4Q5"/>
<evidence type="ECO:0000256" key="1">
    <source>
        <dbReference type="SAM" id="SignalP"/>
    </source>
</evidence>
<feature type="chain" id="PRO_5042068188" description="Jacalin-type lectin domain-containing protein" evidence="1">
    <location>
        <begin position="22"/>
        <end position="213"/>
    </location>
</feature>
<dbReference type="EMBL" id="JASMQC010000034">
    <property type="protein sequence ID" value="KAK1931453.1"/>
    <property type="molecule type" value="Genomic_DNA"/>
</dbReference>
<reference evidence="3" key="1">
    <citation type="submission" date="2023-08" db="EMBL/GenBank/DDBJ databases">
        <title>Reference Genome Resource for the Citrus Pathogen Phytophthora citrophthora.</title>
        <authorList>
            <person name="Moller H."/>
            <person name="Coetzee B."/>
            <person name="Rose L.J."/>
            <person name="Van Niekerk J.M."/>
        </authorList>
    </citation>
    <scope>NUCLEOTIDE SEQUENCE</scope>
    <source>
        <strain evidence="3">STE-U-9442</strain>
    </source>
</reference>
<evidence type="ECO:0000313" key="4">
    <source>
        <dbReference type="Proteomes" id="UP001259832"/>
    </source>
</evidence>
<dbReference type="Proteomes" id="UP001259832">
    <property type="component" value="Unassembled WGS sequence"/>
</dbReference>
<dbReference type="Gene3D" id="2.100.10.30">
    <property type="entry name" value="Jacalin-like lectin domain"/>
    <property type="match status" value="1"/>
</dbReference>
<accession>A0AAD9G4Q5</accession>
<evidence type="ECO:0000259" key="2">
    <source>
        <dbReference type="Pfam" id="PF01419"/>
    </source>
</evidence>
<organism evidence="3 4">
    <name type="scientific">Phytophthora citrophthora</name>
    <dbReference type="NCBI Taxonomy" id="4793"/>
    <lineage>
        <taxon>Eukaryota</taxon>
        <taxon>Sar</taxon>
        <taxon>Stramenopiles</taxon>
        <taxon>Oomycota</taxon>
        <taxon>Peronosporomycetes</taxon>
        <taxon>Peronosporales</taxon>
        <taxon>Peronosporaceae</taxon>
        <taxon>Phytophthora</taxon>
    </lineage>
</organism>
<name>A0AAD9G4Q5_9STRA</name>
<gene>
    <name evidence="3" type="ORF">P3T76_013209</name>
</gene>
<dbReference type="InterPro" id="IPR001229">
    <property type="entry name" value="Jacalin-like_lectin_dom"/>
</dbReference>
<feature type="domain" description="Jacalin-type lectin" evidence="2">
    <location>
        <begin position="72"/>
        <end position="207"/>
    </location>
</feature>
<dbReference type="InterPro" id="IPR036404">
    <property type="entry name" value="Jacalin-like_lectin_dom_sf"/>
</dbReference>
<dbReference type="SUPFAM" id="SSF51101">
    <property type="entry name" value="Mannose-binding lectins"/>
    <property type="match status" value="1"/>
</dbReference>
<sequence>MPKFFFHVLVLVLLVASSVSAHAQLDFGKLANDAKEYLNGKKTEAPAPAPAPAPVPATESKPLHPLVSGTVFGANDGAASVIRDAVEPGEKVRGVTIRTGERVDGVGIIHQNLFGKPEILHNDRDTSAPRQTLWLASGEYFKTIEAHTGEKDGRKTIFFIKLTTNLGNSISGGTPTSDIGTETAEEGYQIGGFVGGLGDEIESIGAIWATLKA</sequence>
<keyword evidence="1" id="KW-0732">Signal</keyword>
<protein>
    <recommendedName>
        <fullName evidence="2">Jacalin-type lectin domain-containing protein</fullName>
    </recommendedName>
</protein>
<feature type="signal peptide" evidence="1">
    <location>
        <begin position="1"/>
        <end position="21"/>
    </location>
</feature>
<proteinExistence type="predicted"/>